<evidence type="ECO:0000256" key="1">
    <source>
        <dbReference type="SAM" id="MobiDB-lite"/>
    </source>
</evidence>
<name>A0A8S8ZL10_SORMA</name>
<feature type="region of interest" description="Disordered" evidence="1">
    <location>
        <begin position="1"/>
        <end position="23"/>
    </location>
</feature>
<dbReference type="AlphaFoldDB" id="A0A8S8ZL10"/>
<gene>
    <name evidence="2" type="ORF">SMACR_08368</name>
</gene>
<comment type="caution">
    <text evidence="2">The sequence shown here is derived from an EMBL/GenBank/DDBJ whole genome shotgun (WGS) entry which is preliminary data.</text>
</comment>
<dbReference type="Proteomes" id="UP000433876">
    <property type="component" value="Unassembled WGS sequence"/>
</dbReference>
<organism evidence="2 3">
    <name type="scientific">Sordaria macrospora</name>
    <dbReference type="NCBI Taxonomy" id="5147"/>
    <lineage>
        <taxon>Eukaryota</taxon>
        <taxon>Fungi</taxon>
        <taxon>Dikarya</taxon>
        <taxon>Ascomycota</taxon>
        <taxon>Pezizomycotina</taxon>
        <taxon>Sordariomycetes</taxon>
        <taxon>Sordariomycetidae</taxon>
        <taxon>Sordariales</taxon>
        <taxon>Sordariaceae</taxon>
        <taxon>Sordaria</taxon>
    </lineage>
</organism>
<accession>A0A8S8ZL10</accession>
<dbReference type="EMBL" id="NMPR01000078">
    <property type="protein sequence ID" value="KAA8631384.1"/>
    <property type="molecule type" value="Genomic_DNA"/>
</dbReference>
<evidence type="ECO:0000313" key="3">
    <source>
        <dbReference type="Proteomes" id="UP000433876"/>
    </source>
</evidence>
<evidence type="ECO:0000313" key="2">
    <source>
        <dbReference type="EMBL" id="KAA8631384.1"/>
    </source>
</evidence>
<protein>
    <submittedName>
        <fullName evidence="2">Uncharacterized protein</fullName>
    </submittedName>
</protein>
<reference evidence="2 3" key="1">
    <citation type="submission" date="2017-07" db="EMBL/GenBank/DDBJ databases">
        <title>Genome sequence of the Sordaria macrospora wild type strain R19027.</title>
        <authorList>
            <person name="Nowrousian M."/>
            <person name="Teichert I."/>
            <person name="Kueck U."/>
        </authorList>
    </citation>
    <scope>NUCLEOTIDE SEQUENCE [LARGE SCALE GENOMIC DNA]</scope>
    <source>
        <strain evidence="2 3">R19027</strain>
        <tissue evidence="2">Mycelium</tissue>
    </source>
</reference>
<proteinExistence type="predicted"/>
<dbReference type="VEuPathDB" id="FungiDB:SMAC_08368"/>
<sequence length="159" mass="17488">MANRESLPNTGTGNTPISVSGLQSRQRTAAAVVRFIRCPSPYRTRNPFNFPFHFHQGLAPLGGGYLLQEKEPLELVAHTPPTQHYEDEADITYYGSSYRLFTFAVQAVAPRTTRQPKTNGQQTVRLFARSASTASSLANRYPGLEETAGLEYHGGLTTA</sequence>